<keyword evidence="9 11" id="KW-0899">Viral immunoevasion</keyword>
<feature type="region of interest" description="Disordered" evidence="12">
    <location>
        <begin position="22"/>
        <end position="45"/>
    </location>
</feature>
<evidence type="ECO:0000256" key="9">
    <source>
        <dbReference type="ARBA" id="ARBA00023280"/>
    </source>
</evidence>
<gene>
    <name evidence="13" type="primary">nef</name>
</gene>
<keyword evidence="6" id="KW-1043">Host membrane</keyword>
<evidence type="ECO:0000256" key="7">
    <source>
        <dbReference type="ARBA" id="ARBA00023026"/>
    </source>
</evidence>
<evidence type="ECO:0000256" key="3">
    <source>
        <dbReference type="ARBA" id="ARBA00022511"/>
    </source>
</evidence>
<evidence type="ECO:0000256" key="8">
    <source>
        <dbReference type="ARBA" id="ARBA00023136"/>
    </source>
</evidence>
<keyword evidence="10 11" id="KW-0449">Lipoprotein</keyword>
<organism evidence="13 14">
    <name type="scientific">Simian immunodeficiency virus</name>
    <name type="common">SIV</name>
    <dbReference type="NCBI Taxonomy" id="11723"/>
    <lineage>
        <taxon>Viruses</taxon>
        <taxon>Riboviria</taxon>
        <taxon>Pararnavirae</taxon>
        <taxon>Artverviricota</taxon>
        <taxon>Revtraviricetes</taxon>
        <taxon>Ortervirales</taxon>
        <taxon>Retroviridae</taxon>
        <taxon>Orthoretrovirinae</taxon>
        <taxon>Lentivirus</taxon>
        <taxon>Lentivirus simimdef</taxon>
    </lineage>
</organism>
<dbReference type="Pfam" id="PF00469">
    <property type="entry name" value="F-protein"/>
    <property type="match status" value="1"/>
</dbReference>
<evidence type="ECO:0000256" key="5">
    <source>
        <dbReference type="ARBA" id="ARBA00022707"/>
    </source>
</evidence>
<dbReference type="InterPro" id="IPR027481">
    <property type="entry name" value="HIV-1_Nef_core_sf"/>
</dbReference>
<evidence type="ECO:0000256" key="2">
    <source>
        <dbReference type="ARBA" id="ARBA00013526"/>
    </source>
</evidence>
<keyword evidence="8" id="KW-0472">Membrane</keyword>
<evidence type="ECO:0000256" key="12">
    <source>
        <dbReference type="SAM" id="MobiDB-lite"/>
    </source>
</evidence>
<reference evidence="13 14" key="1">
    <citation type="submission" date="2012-03" db="EMBL/GenBank/DDBJ databases">
        <title>Complete SIVcpz genome sequence from Pan troglodytes schweinfurthii feces from Gombe National Park, Tanzania.</title>
        <authorList>
            <person name="Takehisa J."/>
            <person name="Kraus M.H."/>
            <person name="Keele B.F."/>
            <person name="Learn G.H."/>
            <person name="Hahn B.H."/>
        </authorList>
    </citation>
    <scope>NUCLEOTIDE SEQUENCE [LARGE SCALE GENOMIC DNA]</scope>
    <source>
        <strain evidence="13">SIVcpzTAN13</strain>
    </source>
</reference>
<evidence type="ECO:0000256" key="6">
    <source>
        <dbReference type="ARBA" id="ARBA00022870"/>
    </source>
</evidence>
<evidence type="ECO:0000256" key="4">
    <source>
        <dbReference type="ARBA" id="ARBA00022581"/>
    </source>
</evidence>
<feature type="compositionally biased region" description="Basic and acidic residues" evidence="12">
    <location>
        <begin position="27"/>
        <end position="36"/>
    </location>
</feature>
<dbReference type="EMBL" id="JQ768416">
    <property type="protein sequence ID" value="AFK80521.1"/>
    <property type="molecule type" value="Genomic_RNA"/>
</dbReference>
<dbReference type="SUPFAM" id="SSF55671">
    <property type="entry name" value="Regulatory factor Nef"/>
    <property type="match status" value="1"/>
</dbReference>
<proteinExistence type="inferred from homology"/>
<evidence type="ECO:0000256" key="11">
    <source>
        <dbReference type="RuleBase" id="RU000344"/>
    </source>
</evidence>
<comment type="similarity">
    <text evidence="1 11">Belongs to the lentivirus primate group Nef protein family.</text>
</comment>
<keyword evidence="3" id="KW-1032">Host cell membrane</keyword>
<evidence type="ECO:0000256" key="1">
    <source>
        <dbReference type="ARBA" id="ARBA00006933"/>
    </source>
</evidence>
<dbReference type="GO" id="GO:0005525">
    <property type="term" value="F:GTP binding"/>
    <property type="evidence" value="ECO:0007669"/>
    <property type="project" value="InterPro"/>
</dbReference>
<dbReference type="Gene3D" id="3.30.62.10">
    <property type="entry name" value="Nef Regulatory Factor"/>
    <property type="match status" value="1"/>
</dbReference>
<organismHost>
    <name type="scientific">Pan troglodytes</name>
    <name type="common">Chimpanzee</name>
    <dbReference type="NCBI Taxonomy" id="9598"/>
</organismHost>
<evidence type="ECO:0000256" key="10">
    <source>
        <dbReference type="ARBA" id="ARBA00023288"/>
    </source>
</evidence>
<dbReference type="Proteomes" id="UP000259347">
    <property type="component" value="Segment"/>
</dbReference>
<keyword evidence="5 11" id="KW-0519">Myristate</keyword>
<evidence type="ECO:0000313" key="14">
    <source>
        <dbReference type="Proteomes" id="UP000259347"/>
    </source>
</evidence>
<organismHost>
    <name type="scientific">Cercopithecidae</name>
    <name type="common">Old World monkeys</name>
    <dbReference type="NCBI Taxonomy" id="9527"/>
</organismHost>
<accession>I3VKV7</accession>
<protein>
    <recommendedName>
        <fullName evidence="2 11">Protein Nef</fullName>
    </recommendedName>
</protein>
<keyword evidence="7 11" id="KW-0843">Virulence</keyword>
<sequence length="196" mass="22318">MGNIFGRWAGATEVLRRLHAAPAHDGQASKELHERGGLTNNTIGTEKDVAHYSQDHTEEEVGFPVRPAVPMRPMTEKLATDLSWFLKEKGGLDGLIYSTRRAAILDTWMYNTQGVFPDWQNYTPGPGVRYPLCRGWLFKLVPVTPPEDDERNILLHPANSHGREDPDGDGETLMWQFDTSLARRHIARERHPEYFK</sequence>
<dbReference type="InterPro" id="IPR001558">
    <property type="entry name" value="HIV_Nef"/>
</dbReference>
<keyword evidence="4" id="KW-0945">Host-virus interaction</keyword>
<evidence type="ECO:0000313" key="13">
    <source>
        <dbReference type="EMBL" id="AFK80521.1"/>
    </source>
</evidence>
<name>I3VKV7_SIV</name>